<dbReference type="FunCoup" id="A0A395JJG9">
    <property type="interactions" value="592"/>
</dbReference>
<dbReference type="InterPro" id="IPR042176">
    <property type="entry name" value="Pantoate_ligase_C"/>
</dbReference>
<keyword evidence="5 8" id="KW-0547">Nucleotide-binding</keyword>
<name>A0A395JJG9_9GAMM</name>
<feature type="binding site" evidence="8">
    <location>
        <position position="61"/>
    </location>
    <ligand>
        <name>beta-alanine</name>
        <dbReference type="ChEBI" id="CHEBI:57966"/>
    </ligand>
</feature>
<dbReference type="PANTHER" id="PTHR21299">
    <property type="entry name" value="CYTIDYLATE KINASE/PANTOATE-BETA-ALANINE LIGASE"/>
    <property type="match status" value="1"/>
</dbReference>
<dbReference type="InterPro" id="IPR003721">
    <property type="entry name" value="Pantoate_ligase"/>
</dbReference>
<dbReference type="GO" id="GO:0004592">
    <property type="term" value="F:pantoate-beta-alanine ligase activity"/>
    <property type="evidence" value="ECO:0007669"/>
    <property type="project" value="UniProtKB-UniRule"/>
</dbReference>
<dbReference type="FunFam" id="3.40.50.620:FF:000013">
    <property type="entry name" value="Pantothenate synthetase"/>
    <property type="match status" value="1"/>
</dbReference>
<feature type="binding site" evidence="8">
    <location>
        <position position="155"/>
    </location>
    <ligand>
        <name>(R)-pantoate</name>
        <dbReference type="ChEBI" id="CHEBI:15980"/>
    </ligand>
</feature>
<evidence type="ECO:0000256" key="1">
    <source>
        <dbReference type="ARBA" id="ARBA00004990"/>
    </source>
</evidence>
<dbReference type="HAMAP" id="MF_00158">
    <property type="entry name" value="PanC"/>
    <property type="match status" value="1"/>
</dbReference>
<feature type="binding site" evidence="8">
    <location>
        <position position="61"/>
    </location>
    <ligand>
        <name>(R)-pantoate</name>
        <dbReference type="ChEBI" id="CHEBI:15980"/>
    </ligand>
</feature>
<evidence type="ECO:0000256" key="7">
    <source>
        <dbReference type="ARBA" id="ARBA00048258"/>
    </source>
</evidence>
<keyword evidence="8" id="KW-0963">Cytoplasm</keyword>
<reference evidence="9 10" key="1">
    <citation type="submission" date="2018-06" db="EMBL/GenBank/DDBJ databases">
        <title>Genomic Encyclopedia of Type Strains, Phase IV (KMG-IV): sequencing the most valuable type-strain genomes for metagenomic binning, comparative biology and taxonomic classification.</title>
        <authorList>
            <person name="Goeker M."/>
        </authorList>
    </citation>
    <scope>NUCLEOTIDE SEQUENCE [LARGE SCALE GENOMIC DNA]</scope>
    <source>
        <strain evidence="9 10">DSM 24032</strain>
    </source>
</reference>
<evidence type="ECO:0000256" key="4">
    <source>
        <dbReference type="ARBA" id="ARBA00022655"/>
    </source>
</evidence>
<comment type="subunit">
    <text evidence="8">Homodimer.</text>
</comment>
<dbReference type="EC" id="6.3.2.1" evidence="8"/>
<feature type="binding site" evidence="8">
    <location>
        <position position="178"/>
    </location>
    <ligand>
        <name>ATP</name>
        <dbReference type="ChEBI" id="CHEBI:30616"/>
    </ligand>
</feature>
<dbReference type="NCBIfam" id="TIGR00018">
    <property type="entry name" value="panC"/>
    <property type="match status" value="1"/>
</dbReference>
<dbReference type="PANTHER" id="PTHR21299:SF1">
    <property type="entry name" value="PANTOATE--BETA-ALANINE LIGASE"/>
    <property type="match status" value="1"/>
</dbReference>
<sequence length="290" mass="32194">MNKVERVSSLRAAVSAARKERKTIGFVPTMGNLHEGHLELVRQAKQRAEFVVVSIFVNPTQFGANEDLDNYPATPEEDARSLAELGADLLFLPELTTMYPSALEEQTVVYVPKIGDLYCGKDRPEHFYGVTTVVSRLFNMVQPDIAVFGKKDYQQLTIIRRMVEDLAYPIQVVGVDTIRADDGLALSSRNGYLTAAELRAAPLLAKILNEMAVRMQDKGAIPSKKWLREIESEAKAELLSKGFSPQYITVCRQSDLQPAKRGDTKLVVLAAAQLGKARLIDNLEVELTES</sequence>
<feature type="binding site" evidence="8">
    <location>
        <begin position="30"/>
        <end position="37"/>
    </location>
    <ligand>
        <name>ATP</name>
        <dbReference type="ChEBI" id="CHEBI:30616"/>
    </ligand>
</feature>
<comment type="similarity">
    <text evidence="2 8">Belongs to the pantothenate synthetase family.</text>
</comment>
<dbReference type="SUPFAM" id="SSF52374">
    <property type="entry name" value="Nucleotidylyl transferase"/>
    <property type="match status" value="1"/>
</dbReference>
<accession>A0A395JJG9</accession>
<dbReference type="InterPro" id="IPR004821">
    <property type="entry name" value="Cyt_trans-like"/>
</dbReference>
<dbReference type="GO" id="GO:0005829">
    <property type="term" value="C:cytosol"/>
    <property type="evidence" value="ECO:0007669"/>
    <property type="project" value="TreeGrafter"/>
</dbReference>
<dbReference type="Gene3D" id="3.40.50.620">
    <property type="entry name" value="HUPs"/>
    <property type="match status" value="1"/>
</dbReference>
<dbReference type="RefSeq" id="WP_113955066.1">
    <property type="nucleotide sequence ID" value="NZ_QNRT01000004.1"/>
</dbReference>
<dbReference type="OrthoDB" id="9773087at2"/>
<feature type="active site" description="Proton donor" evidence="8">
    <location>
        <position position="37"/>
    </location>
</feature>
<comment type="catalytic activity">
    <reaction evidence="7 8">
        <text>(R)-pantoate + beta-alanine + ATP = (R)-pantothenate + AMP + diphosphate + H(+)</text>
        <dbReference type="Rhea" id="RHEA:10912"/>
        <dbReference type="ChEBI" id="CHEBI:15378"/>
        <dbReference type="ChEBI" id="CHEBI:15980"/>
        <dbReference type="ChEBI" id="CHEBI:29032"/>
        <dbReference type="ChEBI" id="CHEBI:30616"/>
        <dbReference type="ChEBI" id="CHEBI:33019"/>
        <dbReference type="ChEBI" id="CHEBI:57966"/>
        <dbReference type="ChEBI" id="CHEBI:456215"/>
        <dbReference type="EC" id="6.3.2.1"/>
    </reaction>
</comment>
<comment type="caution">
    <text evidence="9">The sequence shown here is derived from an EMBL/GenBank/DDBJ whole genome shotgun (WGS) entry which is preliminary data.</text>
</comment>
<keyword evidence="10" id="KW-1185">Reference proteome</keyword>
<dbReference type="CDD" id="cd00560">
    <property type="entry name" value="PanC"/>
    <property type="match status" value="1"/>
</dbReference>
<dbReference type="EMBL" id="QNRT01000004">
    <property type="protein sequence ID" value="RBP49201.1"/>
    <property type="molecule type" value="Genomic_DNA"/>
</dbReference>
<proteinExistence type="inferred from homology"/>
<gene>
    <name evidence="8" type="primary">panC</name>
    <name evidence="9" type="ORF">DFR28_104129</name>
</gene>
<dbReference type="Gene3D" id="3.30.1300.10">
    <property type="entry name" value="Pantoate-beta-alanine ligase, C-terminal domain"/>
    <property type="match status" value="1"/>
</dbReference>
<keyword evidence="6 8" id="KW-0067">ATP-binding</keyword>
<evidence type="ECO:0000256" key="5">
    <source>
        <dbReference type="ARBA" id="ARBA00022741"/>
    </source>
</evidence>
<keyword evidence="4 8" id="KW-0566">Pantothenate biosynthesis</keyword>
<dbReference type="InterPro" id="IPR014729">
    <property type="entry name" value="Rossmann-like_a/b/a_fold"/>
</dbReference>
<dbReference type="AlphaFoldDB" id="A0A395JJG9"/>
<dbReference type="Pfam" id="PF02569">
    <property type="entry name" value="Pantoate_ligase"/>
    <property type="match status" value="1"/>
</dbReference>
<comment type="function">
    <text evidence="8">Catalyzes the condensation of pantoate with beta-alanine in an ATP-dependent reaction via a pantoyl-adenylate intermediate.</text>
</comment>
<organism evidence="9 10">
    <name type="scientific">Arenicella xantha</name>
    <dbReference type="NCBI Taxonomy" id="644221"/>
    <lineage>
        <taxon>Bacteria</taxon>
        <taxon>Pseudomonadati</taxon>
        <taxon>Pseudomonadota</taxon>
        <taxon>Gammaproteobacteria</taxon>
        <taxon>Arenicellales</taxon>
        <taxon>Arenicellaceae</taxon>
        <taxon>Arenicella</taxon>
    </lineage>
</organism>
<evidence type="ECO:0000256" key="3">
    <source>
        <dbReference type="ARBA" id="ARBA00022598"/>
    </source>
</evidence>
<dbReference type="InParanoid" id="A0A395JJG9"/>
<dbReference type="UniPathway" id="UPA00028">
    <property type="reaction ID" value="UER00005"/>
</dbReference>
<evidence type="ECO:0000256" key="8">
    <source>
        <dbReference type="HAMAP-Rule" id="MF_00158"/>
    </source>
</evidence>
<dbReference type="NCBIfam" id="TIGR00125">
    <property type="entry name" value="cyt_tran_rel"/>
    <property type="match status" value="1"/>
</dbReference>
<keyword evidence="3 8" id="KW-0436">Ligase</keyword>
<dbReference type="GO" id="GO:0005524">
    <property type="term" value="F:ATP binding"/>
    <property type="evidence" value="ECO:0007669"/>
    <property type="project" value="UniProtKB-KW"/>
</dbReference>
<evidence type="ECO:0000313" key="10">
    <source>
        <dbReference type="Proteomes" id="UP000253083"/>
    </source>
</evidence>
<comment type="subcellular location">
    <subcellularLocation>
        <location evidence="8">Cytoplasm</location>
    </subcellularLocation>
</comment>
<feature type="binding site" evidence="8">
    <location>
        <begin position="186"/>
        <end position="189"/>
    </location>
    <ligand>
        <name>ATP</name>
        <dbReference type="ChEBI" id="CHEBI:30616"/>
    </ligand>
</feature>
<feature type="binding site" evidence="8">
    <location>
        <begin position="149"/>
        <end position="152"/>
    </location>
    <ligand>
        <name>ATP</name>
        <dbReference type="ChEBI" id="CHEBI:30616"/>
    </ligand>
</feature>
<evidence type="ECO:0000313" key="9">
    <source>
        <dbReference type="EMBL" id="RBP49201.1"/>
    </source>
</evidence>
<comment type="pathway">
    <text evidence="1 8">Cofactor biosynthesis; (R)-pantothenate biosynthesis; (R)-pantothenate from (R)-pantoate and beta-alanine: step 1/1.</text>
</comment>
<protein>
    <recommendedName>
        <fullName evidence="8">Pantothenate synthetase</fullName>
        <shortName evidence="8">PS</shortName>
        <ecNumber evidence="8">6.3.2.1</ecNumber>
    </recommendedName>
    <alternativeName>
        <fullName evidence="8">Pantoate--beta-alanine ligase</fullName>
    </alternativeName>
    <alternativeName>
        <fullName evidence="8">Pantoate-activating enzyme</fullName>
    </alternativeName>
</protein>
<dbReference type="Proteomes" id="UP000253083">
    <property type="component" value="Unassembled WGS sequence"/>
</dbReference>
<evidence type="ECO:0000256" key="2">
    <source>
        <dbReference type="ARBA" id="ARBA00009256"/>
    </source>
</evidence>
<evidence type="ECO:0000256" key="6">
    <source>
        <dbReference type="ARBA" id="ARBA00022840"/>
    </source>
</evidence>
<comment type="miscellaneous">
    <text evidence="8">The reaction proceeds by a bi uni uni bi ping pong mechanism.</text>
</comment>
<dbReference type="GO" id="GO:0015940">
    <property type="term" value="P:pantothenate biosynthetic process"/>
    <property type="evidence" value="ECO:0007669"/>
    <property type="project" value="UniProtKB-UniRule"/>
</dbReference>